<dbReference type="Proteomes" id="UP001225906">
    <property type="component" value="Unassembled WGS sequence"/>
</dbReference>
<keyword evidence="2" id="KW-1185">Reference proteome</keyword>
<evidence type="ECO:0000313" key="1">
    <source>
        <dbReference type="EMBL" id="MDP8567966.1"/>
    </source>
</evidence>
<name>A0ABT9JTV4_9PROT</name>
<comment type="caution">
    <text evidence="1">The sequence shown here is derived from an EMBL/GenBank/DDBJ whole genome shotgun (WGS) entry which is preliminary data.</text>
</comment>
<organism evidence="1 2">
    <name type="scientific">Methylophilus aquaticus</name>
    <dbReference type="NCBI Taxonomy" id="1971610"/>
    <lineage>
        <taxon>Bacteria</taxon>
        <taxon>Pseudomonadati</taxon>
        <taxon>Pseudomonadota</taxon>
        <taxon>Betaproteobacteria</taxon>
        <taxon>Nitrosomonadales</taxon>
        <taxon>Methylophilaceae</taxon>
        <taxon>Methylophilus</taxon>
    </lineage>
</organism>
<reference evidence="2" key="1">
    <citation type="journal article" date="2019" name="Int. J. Syst. Evol. Microbiol.">
        <title>The Global Catalogue of Microorganisms (GCM) 10K type strain sequencing project: providing services to taxonomists for standard genome sequencing and annotation.</title>
        <authorList>
            <consortium name="The Broad Institute Genomics Platform"/>
            <consortium name="The Broad Institute Genome Sequencing Center for Infectious Disease"/>
            <person name="Wu L."/>
            <person name="Ma J."/>
        </authorList>
    </citation>
    <scope>NUCLEOTIDE SEQUENCE [LARGE SCALE GENOMIC DNA]</scope>
    <source>
        <strain evidence="2">VKM B-3159</strain>
    </source>
</reference>
<proteinExistence type="predicted"/>
<evidence type="ECO:0000313" key="2">
    <source>
        <dbReference type="Proteomes" id="UP001225906"/>
    </source>
</evidence>
<dbReference type="EMBL" id="JAVCAP010000018">
    <property type="protein sequence ID" value="MDP8567966.1"/>
    <property type="molecule type" value="Genomic_DNA"/>
</dbReference>
<accession>A0ABT9JTV4</accession>
<sequence length="226" mass="25927">MNFLSRSFTFLSSKILHFFSSDLGKTVLTYILIPLCIFSYQSIDQNYKNERLRTEKEESRLIQIKHLKLEFSYRLSQAIGRIKTIGNEFKNTPPPKKSADFKKKLNLALNDLLMAPEKEVYCLFNTYCEKSAIAIIADLIVLQDKSGLNISRDDDGALKNALSQLNNTQQLLDDMDEVSLKSINELIVGLINSQKIKESSAKFWKDSMVFPYLDCKRNGKYCTVNN</sequence>
<dbReference type="RefSeq" id="WP_306389690.1">
    <property type="nucleotide sequence ID" value="NZ_JAVCAP010000018.1"/>
</dbReference>
<protein>
    <submittedName>
        <fullName evidence="1">Uncharacterized protein</fullName>
    </submittedName>
</protein>
<gene>
    <name evidence="1" type="ORF">Q9291_08910</name>
</gene>